<feature type="non-terminal residue" evidence="2">
    <location>
        <position position="282"/>
    </location>
</feature>
<evidence type="ECO:0000313" key="3">
    <source>
        <dbReference type="Proteomes" id="UP000735302"/>
    </source>
</evidence>
<feature type="compositionally biased region" description="Polar residues" evidence="1">
    <location>
        <begin position="73"/>
        <end position="82"/>
    </location>
</feature>
<feature type="region of interest" description="Disordered" evidence="1">
    <location>
        <begin position="69"/>
        <end position="93"/>
    </location>
</feature>
<dbReference type="Proteomes" id="UP000735302">
    <property type="component" value="Unassembled WGS sequence"/>
</dbReference>
<protein>
    <recommendedName>
        <fullName evidence="4">EB domain-containing protein</fullName>
    </recommendedName>
</protein>
<gene>
    <name evidence="2" type="ORF">PoB_004139600</name>
</gene>
<evidence type="ECO:0008006" key="4">
    <source>
        <dbReference type="Google" id="ProtNLM"/>
    </source>
</evidence>
<comment type="caution">
    <text evidence="2">The sequence shown here is derived from an EMBL/GenBank/DDBJ whole genome shotgun (WGS) entry which is preliminary data.</text>
</comment>
<organism evidence="2 3">
    <name type="scientific">Plakobranchus ocellatus</name>
    <dbReference type="NCBI Taxonomy" id="259542"/>
    <lineage>
        <taxon>Eukaryota</taxon>
        <taxon>Metazoa</taxon>
        <taxon>Spiralia</taxon>
        <taxon>Lophotrochozoa</taxon>
        <taxon>Mollusca</taxon>
        <taxon>Gastropoda</taxon>
        <taxon>Heterobranchia</taxon>
        <taxon>Euthyneura</taxon>
        <taxon>Panpulmonata</taxon>
        <taxon>Sacoglossa</taxon>
        <taxon>Placobranchoidea</taxon>
        <taxon>Plakobranchidae</taxon>
        <taxon>Plakobranchus</taxon>
    </lineage>
</organism>
<dbReference type="AlphaFoldDB" id="A0AAV4AUZ4"/>
<evidence type="ECO:0000313" key="2">
    <source>
        <dbReference type="EMBL" id="GFO14891.1"/>
    </source>
</evidence>
<name>A0AAV4AUZ4_9GAST</name>
<sequence>MATIQAPNSPSKLVQDTIAHIRQVGNKEANKARCTKSFLRDDVQQENAPSFSDGNTKNKCSSEMTLDKMSCQGAPSHSSEMTYSKKMPPPSVMERQRTNAHPLEWTLGMGNDNNRINQIEENNFINTVELGYNGTHKGVVHSPVISKCLTGHRCQTFHAMDTKHMHISDGRAVFQIEHLLNSQKNPATVEILISQPHYQTVFSQGFNETCTPNDTVPCAANLTCEANVCICDQGLIWSGSNCESLVGENCAADTQCVNTSVCDTTCKCPEKTYTMDNKTCVE</sequence>
<dbReference type="EMBL" id="BLXT01004584">
    <property type="protein sequence ID" value="GFO14891.1"/>
    <property type="molecule type" value="Genomic_DNA"/>
</dbReference>
<reference evidence="2 3" key="1">
    <citation type="journal article" date="2021" name="Elife">
        <title>Chloroplast acquisition without the gene transfer in kleptoplastic sea slugs, Plakobranchus ocellatus.</title>
        <authorList>
            <person name="Maeda T."/>
            <person name="Takahashi S."/>
            <person name="Yoshida T."/>
            <person name="Shimamura S."/>
            <person name="Takaki Y."/>
            <person name="Nagai Y."/>
            <person name="Toyoda A."/>
            <person name="Suzuki Y."/>
            <person name="Arimoto A."/>
            <person name="Ishii H."/>
            <person name="Satoh N."/>
            <person name="Nishiyama T."/>
            <person name="Hasebe M."/>
            <person name="Maruyama T."/>
            <person name="Minagawa J."/>
            <person name="Obokata J."/>
            <person name="Shigenobu S."/>
        </authorList>
    </citation>
    <scope>NUCLEOTIDE SEQUENCE [LARGE SCALE GENOMIC DNA]</scope>
</reference>
<evidence type="ECO:0000256" key="1">
    <source>
        <dbReference type="SAM" id="MobiDB-lite"/>
    </source>
</evidence>
<proteinExistence type="predicted"/>
<accession>A0AAV4AUZ4</accession>
<keyword evidence="3" id="KW-1185">Reference proteome</keyword>